<evidence type="ECO:0000313" key="1">
    <source>
        <dbReference type="EMBL" id="PCE23924.1"/>
    </source>
</evidence>
<protein>
    <submittedName>
        <fullName evidence="1">Uncharacterized protein</fullName>
    </submittedName>
</protein>
<comment type="caution">
    <text evidence="1">The sequence shown here is derived from an EMBL/GenBank/DDBJ whole genome shotgun (WGS) entry which is preliminary data.</text>
</comment>
<dbReference type="Proteomes" id="UP000218022">
    <property type="component" value="Unassembled WGS sequence"/>
</dbReference>
<accession>A0A2A4EUD1</accession>
<sequence length="61" mass="6881">MIQSASGLAHADAQYVHRFNAVLSETLSENASTRIRFETWGFRTPASRRLFPTAAVRDNQE</sequence>
<dbReference type="AlphaFoldDB" id="A0A2A4EUD1"/>
<organism evidence="1 2">
    <name type="scientific">Paraburkholderia acidicola</name>
    <dbReference type="NCBI Taxonomy" id="1912599"/>
    <lineage>
        <taxon>Bacteria</taxon>
        <taxon>Pseudomonadati</taxon>
        <taxon>Pseudomonadota</taxon>
        <taxon>Betaproteobacteria</taxon>
        <taxon>Burkholderiales</taxon>
        <taxon>Burkholderiaceae</taxon>
        <taxon>Paraburkholderia</taxon>
    </lineage>
</organism>
<name>A0A2A4EUD1_9BURK</name>
<evidence type="ECO:0000313" key="2">
    <source>
        <dbReference type="Proteomes" id="UP000218022"/>
    </source>
</evidence>
<proteinExistence type="predicted"/>
<gene>
    <name evidence="1" type="ORF">BWP39_30030</name>
</gene>
<dbReference type="EMBL" id="MTZV01000006">
    <property type="protein sequence ID" value="PCE23924.1"/>
    <property type="molecule type" value="Genomic_DNA"/>
</dbReference>
<reference evidence="1 2" key="1">
    <citation type="submission" date="2017-01" db="EMBL/GenBank/DDBJ databases">
        <title>Whole-Genome Shotgun Sequencing of Two beta-Proteobacterial Species in Search of the Bulgecin Biosynthetic Cluster.</title>
        <authorList>
            <person name="Horsman M.E."/>
            <person name="Marous D.R."/>
            <person name="Li R."/>
            <person name="Oliver R.A."/>
            <person name="Byun B."/>
            <person name="Emrich S.J."/>
            <person name="Boggess B."/>
            <person name="Townsend C.A."/>
            <person name="Mobashery S."/>
        </authorList>
    </citation>
    <scope>NUCLEOTIDE SEQUENCE [LARGE SCALE GENOMIC DNA]</scope>
    <source>
        <strain evidence="1 2">ATCC 31363</strain>
    </source>
</reference>